<dbReference type="PANTHER" id="PTHR24157:SF3">
    <property type="entry name" value="ANKYRIN REPEAT, SAM AND BASIC LEUCINE ZIPPER DOMAIN-CONTAINING PROTEIN 1"/>
    <property type="match status" value="1"/>
</dbReference>
<dbReference type="SUPFAM" id="SSF47769">
    <property type="entry name" value="SAM/Pointed domain"/>
    <property type="match status" value="1"/>
</dbReference>
<dbReference type="SMART" id="SM00248">
    <property type="entry name" value="ANK"/>
    <property type="match status" value="3"/>
</dbReference>
<dbReference type="STRING" id="278856.A0A212FNF1"/>
<dbReference type="EMBL" id="AGBW02005699">
    <property type="protein sequence ID" value="OWR55265.1"/>
    <property type="molecule type" value="Genomic_DNA"/>
</dbReference>
<accession>A0A212FNF1</accession>
<comment type="caution">
    <text evidence="1">The sequence shown here is derived from an EMBL/GenBank/DDBJ whole genome shotgun (WGS) entry which is preliminary data.</text>
</comment>
<protein>
    <submittedName>
        <fullName evidence="1">Uncharacterized protein</fullName>
    </submittedName>
</protein>
<gene>
    <name evidence="1" type="ORF">KGM_207463</name>
</gene>
<evidence type="ECO:0000313" key="2">
    <source>
        <dbReference type="Proteomes" id="UP000007151"/>
    </source>
</evidence>
<dbReference type="eggNOG" id="KOG0504">
    <property type="taxonomic scope" value="Eukaryota"/>
</dbReference>
<dbReference type="SUPFAM" id="SSF48403">
    <property type="entry name" value="Ankyrin repeat"/>
    <property type="match status" value="1"/>
</dbReference>
<dbReference type="OrthoDB" id="439236at2759"/>
<dbReference type="Gene3D" id="1.25.40.20">
    <property type="entry name" value="Ankyrin repeat-containing domain"/>
    <property type="match status" value="1"/>
</dbReference>
<dbReference type="InterPro" id="IPR013761">
    <property type="entry name" value="SAM/pointed_sf"/>
</dbReference>
<dbReference type="Pfam" id="PF12796">
    <property type="entry name" value="Ank_2"/>
    <property type="match status" value="1"/>
</dbReference>
<dbReference type="PANTHER" id="PTHR24157">
    <property type="entry name" value="ANKYRIN REPEAT, SAM AND BASIC LEUCINE ZIPPER DOMAIN-CONTAINING PROTEIN 1"/>
    <property type="match status" value="1"/>
</dbReference>
<proteinExistence type="predicted"/>
<dbReference type="PROSITE" id="PS50088">
    <property type="entry name" value="ANK_REPEAT"/>
    <property type="match status" value="2"/>
</dbReference>
<dbReference type="AlphaFoldDB" id="A0A212FNF1"/>
<keyword evidence="2" id="KW-1185">Reference proteome</keyword>
<organism evidence="1 2">
    <name type="scientific">Danaus plexippus plexippus</name>
    <dbReference type="NCBI Taxonomy" id="278856"/>
    <lineage>
        <taxon>Eukaryota</taxon>
        <taxon>Metazoa</taxon>
        <taxon>Ecdysozoa</taxon>
        <taxon>Arthropoda</taxon>
        <taxon>Hexapoda</taxon>
        <taxon>Insecta</taxon>
        <taxon>Pterygota</taxon>
        <taxon>Neoptera</taxon>
        <taxon>Endopterygota</taxon>
        <taxon>Lepidoptera</taxon>
        <taxon>Glossata</taxon>
        <taxon>Ditrysia</taxon>
        <taxon>Papilionoidea</taxon>
        <taxon>Nymphalidae</taxon>
        <taxon>Danainae</taxon>
        <taxon>Danaini</taxon>
        <taxon>Danaina</taxon>
        <taxon>Danaus</taxon>
        <taxon>Danaus</taxon>
    </lineage>
</organism>
<dbReference type="FunCoup" id="A0A212FNF1">
    <property type="interactions" value="71"/>
</dbReference>
<dbReference type="PROSITE" id="PS50297">
    <property type="entry name" value="ANK_REP_REGION"/>
    <property type="match status" value="1"/>
</dbReference>
<dbReference type="Proteomes" id="UP000007151">
    <property type="component" value="Unassembled WGS sequence"/>
</dbReference>
<sequence length="379" mass="43285">MTPVMMACLNSTSNEAAAYNIVSNLIQSNCMLNIGDKYGVTPLMKAVISGKQSIVELLVDTNVNIEMRDRQGWTAVFWAIHHNRPKALDLLLKKGARLNIVDISNRTPAKIAYSHDYLHIHSVISAYEKTCEDDDETIEEKEISRQKGFLSKLSSWHDFYPGLRDESKPKFAHEISNLLYGMNCDRLRGVFDKIKINLRDFLLMEEKEMIKYGVDLPFERQRLKQGIRGFHLRSWKVNSVAGLQTRRGDPYSIVECLSILGSHLEQLYILESTLTYVLRDFNRIQSRLKFEAPDSPVMVRLQQAASKMICNINSIRREANAMKKIHIKISKDSLRPVDLITEKTTKDVAVELITELVVLSCIGLLVYNARSLVTKIIVK</sequence>
<reference evidence="1 2" key="1">
    <citation type="journal article" date="2011" name="Cell">
        <title>The monarch butterfly genome yields insights into long-distance migration.</title>
        <authorList>
            <person name="Zhan S."/>
            <person name="Merlin C."/>
            <person name="Boore J.L."/>
            <person name="Reppert S.M."/>
        </authorList>
    </citation>
    <scope>NUCLEOTIDE SEQUENCE [LARGE SCALE GENOMIC DNA]</scope>
    <source>
        <strain evidence="1">F-2</strain>
    </source>
</reference>
<evidence type="ECO:0000313" key="1">
    <source>
        <dbReference type="EMBL" id="OWR55265.1"/>
    </source>
</evidence>
<dbReference type="InterPro" id="IPR002110">
    <property type="entry name" value="Ankyrin_rpt"/>
</dbReference>
<dbReference type="GO" id="GO:0071546">
    <property type="term" value="C:pi-body"/>
    <property type="evidence" value="ECO:0007669"/>
    <property type="project" value="TreeGrafter"/>
</dbReference>
<name>A0A212FNF1_DANPL</name>
<dbReference type="KEGG" id="dpl:KGM_207463"/>
<dbReference type="InterPro" id="IPR036770">
    <property type="entry name" value="Ankyrin_rpt-contain_sf"/>
</dbReference>